<protein>
    <recommendedName>
        <fullName evidence="3">DYW domain-containing protein</fullName>
    </recommendedName>
</protein>
<keyword evidence="1" id="KW-0677">Repeat</keyword>
<dbReference type="Pfam" id="PF13041">
    <property type="entry name" value="PPR_2"/>
    <property type="match status" value="3"/>
</dbReference>
<dbReference type="GO" id="GO:0009451">
    <property type="term" value="P:RNA modification"/>
    <property type="evidence" value="ECO:0007669"/>
    <property type="project" value="InterPro"/>
</dbReference>
<proteinExistence type="predicted"/>
<evidence type="ECO:0000313" key="4">
    <source>
        <dbReference type="EMBL" id="KAG6477442.1"/>
    </source>
</evidence>
<accession>A0A8J5EYR5</accession>
<feature type="repeat" description="PPR" evidence="2">
    <location>
        <begin position="122"/>
        <end position="156"/>
    </location>
</feature>
<keyword evidence="5" id="KW-1185">Reference proteome</keyword>
<feature type="repeat" description="PPR" evidence="2">
    <location>
        <begin position="429"/>
        <end position="459"/>
    </location>
</feature>
<feature type="repeat" description="PPR" evidence="2">
    <location>
        <begin position="363"/>
        <end position="393"/>
    </location>
</feature>
<dbReference type="EMBL" id="JACMSC010000018">
    <property type="protein sequence ID" value="KAG6477442.1"/>
    <property type="molecule type" value="Genomic_DNA"/>
</dbReference>
<dbReference type="InterPro" id="IPR002885">
    <property type="entry name" value="PPR_rpt"/>
</dbReference>
<dbReference type="InterPro" id="IPR032867">
    <property type="entry name" value="DYW_dom"/>
</dbReference>
<dbReference type="AlphaFoldDB" id="A0A8J5EYR5"/>
<reference evidence="4 5" key="1">
    <citation type="submission" date="2020-08" db="EMBL/GenBank/DDBJ databases">
        <title>Plant Genome Project.</title>
        <authorList>
            <person name="Zhang R.-G."/>
        </authorList>
    </citation>
    <scope>NUCLEOTIDE SEQUENCE [LARGE SCALE GENOMIC DNA]</scope>
    <source>
        <tissue evidence="4">Rhizome</tissue>
    </source>
</reference>
<sequence>MNTAVQLLFRRSLPSLPWTRQVRAGLLPLFAAHLRLSSTDLFRLPSALSLRLPPDPFALPAAINACAALPNSLPVGRQLHAISLVSGISADPFISTSLVHMYLKCAALPDAHRVFDETPQRSVAVWSAMIAGNAARGRAGEAFRLLNQMSSSGTQPNLITFNGLLVGLNRSGCPDKTLPLLQRMHSEGFELDSVAVSSALSAAGDLVDVTVGCQIHGYANKTRLEAYASVASALLDMYGKCSRAEEMLRVFDALASPDVASRSALLAGLSRNGRVDDALAAFAEFRAQGAELNVVCWNSMVACCSQNGKDMEALELFRQMQSAGEEPNAVTIPCLLPACGNVAALMHGKSAHCFSLRQGIIVDVYVASSLVDMYAKCGRITDARVVFDAMPKRNVVTWNAIIGGYAMHGLANDAIEMFVSMKRHRQKPDNVTFICLLSACSQAGLTEEGEHFFDEMQNEHGIDAAVVHYACIVSLLGRAGRLDEAHELIRKMGNEADSCVWGALLSACSVHGNVALAEVATKRLFELEPTNAGNYVLLSNIYASKGMLDEVERVREMMNAMGVKKNPGCSWIEIRNKVHMLLSGDKSHPQMSNISEKLERLGVEMKRLGYRPSISLVFQDVEEQDKEYILCGHSEKLAVALGLVSTPAGTSLRVIKNLRICGDCHATIKFISMFEGREILVRDTNRYHQFKGGSCSCGDYW</sequence>
<feature type="repeat" description="PPR" evidence="2">
    <location>
        <begin position="394"/>
        <end position="428"/>
    </location>
</feature>
<comment type="caution">
    <text evidence="4">The sequence shown here is derived from an EMBL/GenBank/DDBJ whole genome shotgun (WGS) entry which is preliminary data.</text>
</comment>
<dbReference type="PANTHER" id="PTHR47926:SF386">
    <property type="entry name" value="PENTATRICOPEPTIDE REPEAT-CONTAINING PROTEIN"/>
    <property type="match status" value="1"/>
</dbReference>
<feature type="domain" description="DYW" evidence="3">
    <location>
        <begin position="609"/>
        <end position="701"/>
    </location>
</feature>
<dbReference type="InterPro" id="IPR046848">
    <property type="entry name" value="E_motif"/>
</dbReference>
<evidence type="ECO:0000256" key="1">
    <source>
        <dbReference type="ARBA" id="ARBA00022737"/>
    </source>
</evidence>
<dbReference type="GO" id="GO:0008270">
    <property type="term" value="F:zinc ion binding"/>
    <property type="evidence" value="ECO:0007669"/>
    <property type="project" value="InterPro"/>
</dbReference>
<evidence type="ECO:0000313" key="5">
    <source>
        <dbReference type="Proteomes" id="UP000734854"/>
    </source>
</evidence>
<dbReference type="PROSITE" id="PS51375">
    <property type="entry name" value="PPR"/>
    <property type="match status" value="7"/>
</dbReference>
<evidence type="ECO:0000259" key="3">
    <source>
        <dbReference type="Pfam" id="PF14432"/>
    </source>
</evidence>
<dbReference type="FunFam" id="1.25.40.10:FF:000344">
    <property type="entry name" value="Pentatricopeptide repeat-containing protein"/>
    <property type="match status" value="1"/>
</dbReference>
<dbReference type="NCBIfam" id="TIGR00756">
    <property type="entry name" value="PPR"/>
    <property type="match status" value="5"/>
</dbReference>
<feature type="repeat" description="PPR" evidence="2">
    <location>
        <begin position="258"/>
        <end position="292"/>
    </location>
</feature>
<dbReference type="PANTHER" id="PTHR47926">
    <property type="entry name" value="PENTATRICOPEPTIDE REPEAT-CONTAINING PROTEIN"/>
    <property type="match status" value="1"/>
</dbReference>
<dbReference type="InterPro" id="IPR046960">
    <property type="entry name" value="PPR_At4g14850-like_plant"/>
</dbReference>
<dbReference type="Pfam" id="PF01535">
    <property type="entry name" value="PPR"/>
    <property type="match status" value="2"/>
</dbReference>
<dbReference type="Pfam" id="PF20431">
    <property type="entry name" value="E_motif"/>
    <property type="match status" value="1"/>
</dbReference>
<organism evidence="4 5">
    <name type="scientific">Zingiber officinale</name>
    <name type="common">Ginger</name>
    <name type="synonym">Amomum zingiber</name>
    <dbReference type="NCBI Taxonomy" id="94328"/>
    <lineage>
        <taxon>Eukaryota</taxon>
        <taxon>Viridiplantae</taxon>
        <taxon>Streptophyta</taxon>
        <taxon>Embryophyta</taxon>
        <taxon>Tracheophyta</taxon>
        <taxon>Spermatophyta</taxon>
        <taxon>Magnoliopsida</taxon>
        <taxon>Liliopsida</taxon>
        <taxon>Zingiberales</taxon>
        <taxon>Zingiberaceae</taxon>
        <taxon>Zingiber</taxon>
    </lineage>
</organism>
<gene>
    <name evidence="4" type="ORF">ZIOFF_066697</name>
</gene>
<dbReference type="Proteomes" id="UP000734854">
    <property type="component" value="Unassembled WGS sequence"/>
</dbReference>
<evidence type="ECO:0000256" key="2">
    <source>
        <dbReference type="PROSITE-ProRule" id="PRU00708"/>
    </source>
</evidence>
<feature type="repeat" description="PPR" evidence="2">
    <location>
        <begin position="293"/>
        <end position="327"/>
    </location>
</feature>
<feature type="repeat" description="PPR" evidence="2">
    <location>
        <begin position="157"/>
        <end position="191"/>
    </location>
</feature>
<dbReference type="GO" id="GO:0003723">
    <property type="term" value="F:RNA binding"/>
    <property type="evidence" value="ECO:0007669"/>
    <property type="project" value="InterPro"/>
</dbReference>
<dbReference type="FunFam" id="1.25.40.10:FF:000366">
    <property type="entry name" value="Pentatricopeptide (PPR) repeat-containing protein"/>
    <property type="match status" value="1"/>
</dbReference>
<dbReference type="OrthoDB" id="428658at2759"/>
<dbReference type="Pfam" id="PF14432">
    <property type="entry name" value="DYW_deaminase"/>
    <property type="match status" value="1"/>
</dbReference>
<name>A0A8J5EYR5_ZINOF</name>